<proteinExistence type="predicted"/>
<dbReference type="Proteomes" id="UP001085076">
    <property type="component" value="Miscellaneous, Linkage group lg01"/>
</dbReference>
<dbReference type="AlphaFoldDB" id="A0A9D5DF09"/>
<name>A0A9D5DF09_9LILI</name>
<comment type="caution">
    <text evidence="1">The sequence shown here is derived from an EMBL/GenBank/DDBJ whole genome shotgun (WGS) entry which is preliminary data.</text>
</comment>
<evidence type="ECO:0000313" key="2">
    <source>
        <dbReference type="Proteomes" id="UP001085076"/>
    </source>
</evidence>
<gene>
    <name evidence="1" type="ORF">J5N97_007133</name>
</gene>
<sequence>MEAKQEVLLKPHSVKPDSIFKHLLCLQRVKSQLSTSILYLFGIYLPVLVTHPEEQSQLLYEHLWKVGQCSATLAPYELPLLLQLIMRTGDTSRLKESTM</sequence>
<organism evidence="1 2">
    <name type="scientific">Dioscorea zingiberensis</name>
    <dbReference type="NCBI Taxonomy" id="325984"/>
    <lineage>
        <taxon>Eukaryota</taxon>
        <taxon>Viridiplantae</taxon>
        <taxon>Streptophyta</taxon>
        <taxon>Embryophyta</taxon>
        <taxon>Tracheophyta</taxon>
        <taxon>Spermatophyta</taxon>
        <taxon>Magnoliopsida</taxon>
        <taxon>Liliopsida</taxon>
        <taxon>Dioscoreales</taxon>
        <taxon>Dioscoreaceae</taxon>
        <taxon>Dioscorea</taxon>
    </lineage>
</organism>
<reference evidence="1" key="1">
    <citation type="submission" date="2021-03" db="EMBL/GenBank/DDBJ databases">
        <authorList>
            <person name="Li Z."/>
            <person name="Yang C."/>
        </authorList>
    </citation>
    <scope>NUCLEOTIDE SEQUENCE</scope>
    <source>
        <strain evidence="1">Dzin_1.0</strain>
        <tissue evidence="1">Leaf</tissue>
    </source>
</reference>
<keyword evidence="2" id="KW-1185">Reference proteome</keyword>
<dbReference type="EMBL" id="JAGGNH010000001">
    <property type="protein sequence ID" value="KAJ0988777.1"/>
    <property type="molecule type" value="Genomic_DNA"/>
</dbReference>
<protein>
    <submittedName>
        <fullName evidence="1">Uncharacterized protein</fullName>
    </submittedName>
</protein>
<accession>A0A9D5DF09</accession>
<evidence type="ECO:0000313" key="1">
    <source>
        <dbReference type="EMBL" id="KAJ0988777.1"/>
    </source>
</evidence>
<reference evidence="1" key="2">
    <citation type="journal article" date="2022" name="Hortic Res">
        <title>The genome of Dioscorea zingiberensis sheds light on the biosynthesis, origin and evolution of the medicinally important diosgenin saponins.</title>
        <authorList>
            <person name="Li Y."/>
            <person name="Tan C."/>
            <person name="Li Z."/>
            <person name="Guo J."/>
            <person name="Li S."/>
            <person name="Chen X."/>
            <person name="Wang C."/>
            <person name="Dai X."/>
            <person name="Yang H."/>
            <person name="Song W."/>
            <person name="Hou L."/>
            <person name="Xu J."/>
            <person name="Tong Z."/>
            <person name="Xu A."/>
            <person name="Yuan X."/>
            <person name="Wang W."/>
            <person name="Yang Q."/>
            <person name="Chen L."/>
            <person name="Sun Z."/>
            <person name="Wang K."/>
            <person name="Pan B."/>
            <person name="Chen J."/>
            <person name="Bao Y."/>
            <person name="Liu F."/>
            <person name="Qi X."/>
            <person name="Gang D.R."/>
            <person name="Wen J."/>
            <person name="Li J."/>
        </authorList>
    </citation>
    <scope>NUCLEOTIDE SEQUENCE</scope>
    <source>
        <strain evidence="1">Dzin_1.0</strain>
    </source>
</reference>